<keyword evidence="1" id="KW-0808">Transferase</keyword>
<dbReference type="Gene3D" id="3.40.50.300">
    <property type="entry name" value="P-loop containing nucleotide triphosphate hydrolases"/>
    <property type="match status" value="1"/>
</dbReference>
<dbReference type="Proteomes" id="UP000319014">
    <property type="component" value="Unassembled WGS sequence"/>
</dbReference>
<dbReference type="Pfam" id="PF13469">
    <property type="entry name" value="Sulfotransfer_3"/>
    <property type="match status" value="1"/>
</dbReference>
<dbReference type="InterPro" id="IPR027417">
    <property type="entry name" value="P-loop_NTPase"/>
</dbReference>
<reference evidence="1 2" key="1">
    <citation type="submission" date="2017-05" db="EMBL/GenBank/DDBJ databases">
        <authorList>
            <person name="Varghese N."/>
            <person name="Submissions S."/>
        </authorList>
    </citation>
    <scope>NUCLEOTIDE SEQUENCE [LARGE SCALE GENOMIC DNA]</scope>
    <source>
        <strain evidence="1 2">DSM 100094</strain>
    </source>
</reference>
<sequence length="234" mass="26251">MYGWANRNKMELTGTMLNFDHAFIMTYGRSGSTLLQGLLNTIPDAEIRGENGNALFVLFLAVRALRQSQAHSAPSTEPTHPWYGASLIDYDSYEAGLISQFKANVMPPSQGRSLTGFKEIRYQTMNSNDLGKFLGFVRKHFPRTAFIINTRDLDEVVASNARAKHQVSETHIRAADENFRHYAQENPDHAYHVHYDDYIADPSLLDGLFEFLGAPLDQAAVTQALATTHSVRTK</sequence>
<dbReference type="GO" id="GO:0016740">
    <property type="term" value="F:transferase activity"/>
    <property type="evidence" value="ECO:0007669"/>
    <property type="project" value="UniProtKB-KW"/>
</dbReference>
<proteinExistence type="predicted"/>
<dbReference type="RefSeq" id="WP_142661992.1">
    <property type="nucleotide sequence ID" value="NZ_FXTK01000003.1"/>
</dbReference>
<dbReference type="AlphaFoldDB" id="A0A521BTE4"/>
<accession>A0A521BTE4</accession>
<keyword evidence="2" id="KW-1185">Reference proteome</keyword>
<protein>
    <submittedName>
        <fullName evidence="1">Sulfotransferase family protein</fullName>
    </submittedName>
</protein>
<organism evidence="1 2">
    <name type="scientific">Paracoccus laeviglucosivorans</name>
    <dbReference type="NCBI Taxonomy" id="1197861"/>
    <lineage>
        <taxon>Bacteria</taxon>
        <taxon>Pseudomonadati</taxon>
        <taxon>Pseudomonadota</taxon>
        <taxon>Alphaproteobacteria</taxon>
        <taxon>Rhodobacterales</taxon>
        <taxon>Paracoccaceae</taxon>
        <taxon>Paracoccus</taxon>
    </lineage>
</organism>
<evidence type="ECO:0000313" key="2">
    <source>
        <dbReference type="Proteomes" id="UP000319014"/>
    </source>
</evidence>
<evidence type="ECO:0000313" key="1">
    <source>
        <dbReference type="EMBL" id="SMO50432.1"/>
    </source>
</evidence>
<gene>
    <name evidence="1" type="ORF">SAMN06265221_103113</name>
</gene>
<dbReference type="OrthoDB" id="4169204at2"/>
<dbReference type="EMBL" id="FXTK01000003">
    <property type="protein sequence ID" value="SMO50432.1"/>
    <property type="molecule type" value="Genomic_DNA"/>
</dbReference>
<dbReference type="SUPFAM" id="SSF52540">
    <property type="entry name" value="P-loop containing nucleoside triphosphate hydrolases"/>
    <property type="match status" value="1"/>
</dbReference>
<name>A0A521BTE4_9RHOB</name>